<dbReference type="EMBL" id="VIFK01000044">
    <property type="protein sequence ID" value="TQE99694.1"/>
    <property type="molecule type" value="Genomic_DNA"/>
</dbReference>
<evidence type="ECO:0000259" key="2">
    <source>
        <dbReference type="Pfam" id="PF12728"/>
    </source>
</evidence>
<feature type="compositionally biased region" description="Basic and acidic residues" evidence="1">
    <location>
        <begin position="57"/>
        <end position="73"/>
    </location>
</feature>
<reference evidence="3 4" key="1">
    <citation type="submission" date="2019-06" db="EMBL/GenBank/DDBJ databases">
        <title>Metagenome assembled Genome of Spiribacter salinus SL48-SHIP from the microbial mat of Salt Lake 48 (Novosibirsk region, Russia).</title>
        <authorList>
            <person name="Shipova A."/>
            <person name="Rozanov A.S."/>
            <person name="Bryanskaya A.V."/>
            <person name="Peltek S.E."/>
        </authorList>
    </citation>
    <scope>NUCLEOTIDE SEQUENCE [LARGE SCALE GENOMIC DNA]</scope>
    <source>
        <strain evidence="3">SL48-SHIP-2</strain>
    </source>
</reference>
<evidence type="ECO:0000313" key="3">
    <source>
        <dbReference type="EMBL" id="TQE99694.1"/>
    </source>
</evidence>
<sequence length="86" mass="9865">MNIESDLLTKQEAAKYLRTSVSAFDRMIKRGEGPPSVKIGKRHLFRRSSIDGWLDDQEQRCNAKNRTSRETGKRQPGSRLNYAALK</sequence>
<evidence type="ECO:0000313" key="4">
    <source>
        <dbReference type="Proteomes" id="UP000315400"/>
    </source>
</evidence>
<dbReference type="Pfam" id="PF12728">
    <property type="entry name" value="HTH_17"/>
    <property type="match status" value="1"/>
</dbReference>
<protein>
    <submittedName>
        <fullName evidence="3">Helix-turn-helix domain-containing protein</fullName>
    </submittedName>
</protein>
<dbReference type="InterPro" id="IPR010093">
    <property type="entry name" value="SinI_DNA-bd"/>
</dbReference>
<feature type="domain" description="Helix-turn-helix" evidence="2">
    <location>
        <begin position="7"/>
        <end position="57"/>
    </location>
</feature>
<organism evidence="3 4">
    <name type="scientific">Spiribacter salinus</name>
    <dbReference type="NCBI Taxonomy" id="1335746"/>
    <lineage>
        <taxon>Bacteria</taxon>
        <taxon>Pseudomonadati</taxon>
        <taxon>Pseudomonadota</taxon>
        <taxon>Gammaproteobacteria</taxon>
        <taxon>Chromatiales</taxon>
        <taxon>Ectothiorhodospiraceae</taxon>
        <taxon>Spiribacter</taxon>
    </lineage>
</organism>
<evidence type="ECO:0000256" key="1">
    <source>
        <dbReference type="SAM" id="MobiDB-lite"/>
    </source>
</evidence>
<comment type="caution">
    <text evidence="3">The sequence shown here is derived from an EMBL/GenBank/DDBJ whole genome shotgun (WGS) entry which is preliminary data.</text>
</comment>
<name>A0A540VSF4_9GAMM</name>
<dbReference type="Proteomes" id="UP000315400">
    <property type="component" value="Unassembled WGS sequence"/>
</dbReference>
<dbReference type="GO" id="GO:0003677">
    <property type="term" value="F:DNA binding"/>
    <property type="evidence" value="ECO:0007669"/>
    <property type="project" value="InterPro"/>
</dbReference>
<proteinExistence type="predicted"/>
<accession>A0A540VSF4</accession>
<dbReference type="SUPFAM" id="SSF46955">
    <property type="entry name" value="Putative DNA-binding domain"/>
    <property type="match status" value="1"/>
</dbReference>
<dbReference type="InterPro" id="IPR041657">
    <property type="entry name" value="HTH_17"/>
</dbReference>
<gene>
    <name evidence="3" type="ORF">FKY71_07250</name>
</gene>
<dbReference type="AlphaFoldDB" id="A0A540VSF4"/>
<feature type="region of interest" description="Disordered" evidence="1">
    <location>
        <begin position="56"/>
        <end position="86"/>
    </location>
</feature>
<dbReference type="InterPro" id="IPR009061">
    <property type="entry name" value="DNA-bd_dom_put_sf"/>
</dbReference>
<dbReference type="NCBIfam" id="TIGR01764">
    <property type="entry name" value="excise"/>
    <property type="match status" value="1"/>
</dbReference>